<evidence type="ECO:0000256" key="1">
    <source>
        <dbReference type="SAM" id="Phobius"/>
    </source>
</evidence>
<evidence type="ECO:0008006" key="4">
    <source>
        <dbReference type="Google" id="ProtNLM"/>
    </source>
</evidence>
<feature type="transmembrane region" description="Helical" evidence="1">
    <location>
        <begin position="7"/>
        <end position="29"/>
    </location>
</feature>
<protein>
    <recommendedName>
        <fullName evidence="4">DUF1761 domain-containing protein</fullName>
    </recommendedName>
</protein>
<feature type="transmembrane region" description="Helical" evidence="1">
    <location>
        <begin position="49"/>
        <end position="69"/>
    </location>
</feature>
<keyword evidence="3" id="KW-1185">Reference proteome</keyword>
<feature type="transmembrane region" description="Helical" evidence="1">
    <location>
        <begin position="81"/>
        <end position="103"/>
    </location>
</feature>
<keyword evidence="1" id="KW-0812">Transmembrane</keyword>
<evidence type="ECO:0000313" key="3">
    <source>
        <dbReference type="Proteomes" id="UP001267878"/>
    </source>
</evidence>
<proteinExistence type="predicted"/>
<dbReference type="EMBL" id="JAVDVW010000001">
    <property type="protein sequence ID" value="MDR7098032.1"/>
    <property type="molecule type" value="Genomic_DNA"/>
</dbReference>
<reference evidence="2 3" key="1">
    <citation type="submission" date="2023-07" db="EMBL/GenBank/DDBJ databases">
        <title>Sorghum-associated microbial communities from plants grown in Nebraska, USA.</title>
        <authorList>
            <person name="Schachtman D."/>
        </authorList>
    </citation>
    <scope>NUCLEOTIDE SEQUENCE [LARGE SCALE GENOMIC DNA]</scope>
    <source>
        <strain evidence="2 3">BE187</strain>
    </source>
</reference>
<organism evidence="2 3">
    <name type="scientific">Agrilutibacter niabensis</name>
    <dbReference type="NCBI Taxonomy" id="380628"/>
    <lineage>
        <taxon>Bacteria</taxon>
        <taxon>Pseudomonadati</taxon>
        <taxon>Pseudomonadota</taxon>
        <taxon>Gammaproteobacteria</taxon>
        <taxon>Lysobacterales</taxon>
        <taxon>Lysobacteraceae</taxon>
        <taxon>Agrilutibacter</taxon>
    </lineage>
</organism>
<evidence type="ECO:0000313" key="2">
    <source>
        <dbReference type="EMBL" id="MDR7098032.1"/>
    </source>
</evidence>
<dbReference type="Proteomes" id="UP001267878">
    <property type="component" value="Unassembled WGS sequence"/>
</dbReference>
<keyword evidence="1" id="KW-0472">Membrane</keyword>
<dbReference type="RefSeq" id="WP_310051472.1">
    <property type="nucleotide sequence ID" value="NZ_JAVDVW010000001.1"/>
</dbReference>
<name>A0ABU1VKN5_9GAMM</name>
<gene>
    <name evidence="2" type="ORF">J2X04_000379</name>
</gene>
<keyword evidence="1" id="KW-1133">Transmembrane helix</keyword>
<accession>A0ABU1VKN5</accession>
<sequence length="138" mass="15217">MDKRFWISGVVMTIATALLGFVVHGLLLADDYNTLVGTVMRSPEEANGMMHWMLLADACIGFAMTWIYRQGIGPSATLGQGVRFGIAVAFLTVIPQFLIYWVVTKMPAGIVHKQLVFDSLRMVVLGVLVAYLNPRRTG</sequence>
<comment type="caution">
    <text evidence="2">The sequence shown here is derived from an EMBL/GenBank/DDBJ whole genome shotgun (WGS) entry which is preliminary data.</text>
</comment>